<accession>A0ABQ9D719</accession>
<proteinExistence type="predicted"/>
<gene>
    <name evidence="2" type="ORF">WISP_87693</name>
</gene>
<evidence type="ECO:0000313" key="2">
    <source>
        <dbReference type="EMBL" id="KAJ7413883.1"/>
    </source>
</evidence>
<feature type="compositionally biased region" description="Basic and acidic residues" evidence="1">
    <location>
        <begin position="1"/>
        <end position="15"/>
    </location>
</feature>
<evidence type="ECO:0000256" key="1">
    <source>
        <dbReference type="SAM" id="MobiDB-lite"/>
    </source>
</evidence>
<sequence length="100" mass="10737">MGSWAELEHCQKTEGSDPSSVVSPADGTSGVLCPVLGSPVQERHGVSPEEGYEDDKGVMKHWNRLPREIGDASSLTVFKTRLDGALVEDVPAYGRVVRTA</sequence>
<organism evidence="2 3">
    <name type="scientific">Willisornis vidua</name>
    <name type="common">Xingu scale-backed antbird</name>
    <dbReference type="NCBI Taxonomy" id="1566151"/>
    <lineage>
        <taxon>Eukaryota</taxon>
        <taxon>Metazoa</taxon>
        <taxon>Chordata</taxon>
        <taxon>Craniata</taxon>
        <taxon>Vertebrata</taxon>
        <taxon>Euteleostomi</taxon>
        <taxon>Archelosauria</taxon>
        <taxon>Archosauria</taxon>
        <taxon>Dinosauria</taxon>
        <taxon>Saurischia</taxon>
        <taxon>Theropoda</taxon>
        <taxon>Coelurosauria</taxon>
        <taxon>Aves</taxon>
        <taxon>Neognathae</taxon>
        <taxon>Neoaves</taxon>
        <taxon>Telluraves</taxon>
        <taxon>Australaves</taxon>
        <taxon>Passeriformes</taxon>
        <taxon>Thamnophilidae</taxon>
        <taxon>Willisornis</taxon>
    </lineage>
</organism>
<evidence type="ECO:0000313" key="3">
    <source>
        <dbReference type="Proteomes" id="UP001145742"/>
    </source>
</evidence>
<dbReference type="EMBL" id="WHWB01034106">
    <property type="protein sequence ID" value="KAJ7413883.1"/>
    <property type="molecule type" value="Genomic_DNA"/>
</dbReference>
<comment type="caution">
    <text evidence="2">The sequence shown here is derived from an EMBL/GenBank/DDBJ whole genome shotgun (WGS) entry which is preliminary data.</text>
</comment>
<keyword evidence="3" id="KW-1185">Reference proteome</keyword>
<feature type="region of interest" description="Disordered" evidence="1">
    <location>
        <begin position="1"/>
        <end position="28"/>
    </location>
</feature>
<protein>
    <submittedName>
        <fullName evidence="2">Uncharacterized protein</fullName>
    </submittedName>
</protein>
<dbReference type="Proteomes" id="UP001145742">
    <property type="component" value="Unassembled WGS sequence"/>
</dbReference>
<name>A0ABQ9D719_9PASS</name>
<reference evidence="2" key="1">
    <citation type="submission" date="2019-10" db="EMBL/GenBank/DDBJ databases">
        <authorList>
            <person name="Soares A.E.R."/>
            <person name="Aleixo A."/>
            <person name="Schneider P."/>
            <person name="Miyaki C.Y."/>
            <person name="Schneider M.P."/>
            <person name="Mello C."/>
            <person name="Vasconcelos A.T.R."/>
        </authorList>
    </citation>
    <scope>NUCLEOTIDE SEQUENCE</scope>
    <source>
        <tissue evidence="2">Muscle</tissue>
    </source>
</reference>